<comment type="caution">
    <text evidence="1">The sequence shown here is derived from an EMBL/GenBank/DDBJ whole genome shotgun (WGS) entry which is preliminary data.</text>
</comment>
<evidence type="ECO:0008006" key="3">
    <source>
        <dbReference type="Google" id="ProtNLM"/>
    </source>
</evidence>
<protein>
    <recommendedName>
        <fullName evidence="3">RNA polymerase alpha subunit</fullName>
    </recommendedName>
</protein>
<gene>
    <name evidence="1" type="ORF">NQ314_007026</name>
</gene>
<accession>A0AAV8YSU6</accession>
<proteinExistence type="predicted"/>
<dbReference type="Proteomes" id="UP001162156">
    <property type="component" value="Unassembled WGS sequence"/>
</dbReference>
<sequence>MKTEFEQYDHLKKELDKENDNIIISQLVNSKLNQKVSHVNVKVFNDIVELFNLYHGELKSGFHKRLKWLLSITVRTENLYVNKTVSITNKIPILEIFPIEENIINCVVEASLILPANEKWTVIKLDTIHVDISYHFQTYKETRKLESKANNVLHVTKCYNEELNIQNFKKPLLLEYKLVCHVENNHFIQSVLRNCYHQLEIELFSELGNDTDSEFILQFTSGVEKHILIYDKKRKKCINQVEC</sequence>
<dbReference type="AlphaFoldDB" id="A0AAV8YSU6"/>
<keyword evidence="2" id="KW-1185">Reference proteome</keyword>
<name>A0AAV8YSU6_9CUCU</name>
<evidence type="ECO:0000313" key="1">
    <source>
        <dbReference type="EMBL" id="KAJ8954756.1"/>
    </source>
</evidence>
<reference evidence="1" key="1">
    <citation type="journal article" date="2023" name="Insect Mol. Biol.">
        <title>Genome sequencing provides insights into the evolution of gene families encoding plant cell wall-degrading enzymes in longhorned beetles.</title>
        <authorList>
            <person name="Shin N.R."/>
            <person name="Okamura Y."/>
            <person name="Kirsch R."/>
            <person name="Pauchet Y."/>
        </authorList>
    </citation>
    <scope>NUCLEOTIDE SEQUENCE</scope>
    <source>
        <strain evidence="1">RBIC_L_NR</strain>
    </source>
</reference>
<dbReference type="EMBL" id="JANEYF010001908">
    <property type="protein sequence ID" value="KAJ8954756.1"/>
    <property type="molecule type" value="Genomic_DNA"/>
</dbReference>
<organism evidence="1 2">
    <name type="scientific">Rhamnusium bicolor</name>
    <dbReference type="NCBI Taxonomy" id="1586634"/>
    <lineage>
        <taxon>Eukaryota</taxon>
        <taxon>Metazoa</taxon>
        <taxon>Ecdysozoa</taxon>
        <taxon>Arthropoda</taxon>
        <taxon>Hexapoda</taxon>
        <taxon>Insecta</taxon>
        <taxon>Pterygota</taxon>
        <taxon>Neoptera</taxon>
        <taxon>Endopterygota</taxon>
        <taxon>Coleoptera</taxon>
        <taxon>Polyphaga</taxon>
        <taxon>Cucujiformia</taxon>
        <taxon>Chrysomeloidea</taxon>
        <taxon>Cerambycidae</taxon>
        <taxon>Lepturinae</taxon>
        <taxon>Rhagiini</taxon>
        <taxon>Rhamnusium</taxon>
    </lineage>
</organism>
<evidence type="ECO:0000313" key="2">
    <source>
        <dbReference type="Proteomes" id="UP001162156"/>
    </source>
</evidence>